<organism evidence="2 3">
    <name type="scientific">Paraburkholderia humisilvae</name>
    <dbReference type="NCBI Taxonomy" id="627669"/>
    <lineage>
        <taxon>Bacteria</taxon>
        <taxon>Pseudomonadati</taxon>
        <taxon>Pseudomonadota</taxon>
        <taxon>Betaproteobacteria</taxon>
        <taxon>Burkholderiales</taxon>
        <taxon>Burkholderiaceae</taxon>
        <taxon>Paraburkholderia</taxon>
    </lineage>
</organism>
<reference evidence="2 3" key="1">
    <citation type="submission" date="2020-04" db="EMBL/GenBank/DDBJ databases">
        <authorList>
            <person name="De Canck E."/>
        </authorList>
    </citation>
    <scope>NUCLEOTIDE SEQUENCE [LARGE SCALE GENOMIC DNA]</scope>
    <source>
        <strain evidence="2 3">LMG 29542</strain>
    </source>
</reference>
<feature type="region of interest" description="Disordered" evidence="1">
    <location>
        <begin position="79"/>
        <end position="104"/>
    </location>
</feature>
<dbReference type="RefSeq" id="WP_175226631.1">
    <property type="nucleotide sequence ID" value="NZ_CADIKH010000009.1"/>
</dbReference>
<name>A0A6J5DKJ9_9BURK</name>
<evidence type="ECO:0000313" key="3">
    <source>
        <dbReference type="Proteomes" id="UP000494363"/>
    </source>
</evidence>
<feature type="compositionally biased region" description="Polar residues" evidence="1">
    <location>
        <begin position="208"/>
        <end position="221"/>
    </location>
</feature>
<dbReference type="EMBL" id="CADIKH010000009">
    <property type="protein sequence ID" value="CAB3754483.1"/>
    <property type="molecule type" value="Genomic_DNA"/>
</dbReference>
<keyword evidence="3" id="KW-1185">Reference proteome</keyword>
<proteinExistence type="predicted"/>
<dbReference type="Proteomes" id="UP000494363">
    <property type="component" value="Unassembled WGS sequence"/>
</dbReference>
<dbReference type="AlphaFoldDB" id="A0A6J5DKJ9"/>
<gene>
    <name evidence="2" type="ORF">LMG29542_02364</name>
</gene>
<protein>
    <submittedName>
        <fullName evidence="2">Uncharacterized protein</fullName>
    </submittedName>
</protein>
<sequence>MSDAPIPVPAERTYPPQGRVSDDAIARALRAMERVDFQVTGYVLSHRINPRKVIIDSGTSTQERWISDEDFARFVAWKEPEGDGTPPAGFEGSAPPRDGTRLSLDVASPRPVLTIATQRPAAGSVEEAIGGLATELGCRFNAEIAHNSGWFVPGKPVAYANPVDAVFALFNMLRAGGTVHTPTPDRSKPPGQESATSQVTPAARTQRRMSATDTSAQTDLF</sequence>
<accession>A0A6J5DKJ9</accession>
<evidence type="ECO:0000313" key="2">
    <source>
        <dbReference type="EMBL" id="CAB3754483.1"/>
    </source>
</evidence>
<evidence type="ECO:0000256" key="1">
    <source>
        <dbReference type="SAM" id="MobiDB-lite"/>
    </source>
</evidence>
<feature type="region of interest" description="Disordered" evidence="1">
    <location>
        <begin position="179"/>
        <end position="221"/>
    </location>
</feature>